<dbReference type="RefSeq" id="WP_282589216.1">
    <property type="nucleotide sequence ID" value="NZ_JAMOIM010000068.1"/>
</dbReference>
<evidence type="ECO:0000313" key="1">
    <source>
        <dbReference type="EMBL" id="MCW6512842.1"/>
    </source>
</evidence>
<dbReference type="Proteomes" id="UP001165667">
    <property type="component" value="Unassembled WGS sequence"/>
</dbReference>
<protein>
    <submittedName>
        <fullName evidence="1">Uncharacterized protein</fullName>
    </submittedName>
</protein>
<keyword evidence="2" id="KW-1185">Reference proteome</keyword>
<comment type="caution">
    <text evidence="1">The sequence shown here is derived from an EMBL/GenBank/DDBJ whole genome shotgun (WGS) entry which is preliminary data.</text>
</comment>
<organism evidence="1 2">
    <name type="scientific">Lichenifustis flavocetrariae</name>
    <dbReference type="NCBI Taxonomy" id="2949735"/>
    <lineage>
        <taxon>Bacteria</taxon>
        <taxon>Pseudomonadati</taxon>
        <taxon>Pseudomonadota</taxon>
        <taxon>Alphaproteobacteria</taxon>
        <taxon>Hyphomicrobiales</taxon>
        <taxon>Lichenihabitantaceae</taxon>
        <taxon>Lichenifustis</taxon>
    </lineage>
</organism>
<dbReference type="EMBL" id="JAMOIM010000068">
    <property type="protein sequence ID" value="MCW6512842.1"/>
    <property type="molecule type" value="Genomic_DNA"/>
</dbReference>
<dbReference type="AlphaFoldDB" id="A0AA42CRU3"/>
<gene>
    <name evidence="1" type="ORF">M8523_33680</name>
</gene>
<accession>A0AA42CRU3</accession>
<feature type="non-terminal residue" evidence="1">
    <location>
        <position position="1"/>
    </location>
</feature>
<proteinExistence type="predicted"/>
<reference evidence="1" key="1">
    <citation type="submission" date="2022-05" db="EMBL/GenBank/DDBJ databases">
        <authorList>
            <person name="Pankratov T."/>
        </authorList>
    </citation>
    <scope>NUCLEOTIDE SEQUENCE</scope>
    <source>
        <strain evidence="1">BP6-180914</strain>
    </source>
</reference>
<name>A0AA42CRU3_9HYPH</name>
<evidence type="ECO:0000313" key="2">
    <source>
        <dbReference type="Proteomes" id="UP001165667"/>
    </source>
</evidence>
<sequence length="96" mass="10842">TLKIESAHSLRESAISLRGKGLGNYVPATLKWISRESSRERPFLTLRDAVKVAMQELRKGEFLTACIVTAEEAYQGDEIVELFQRGKIVAKRFALF</sequence>